<dbReference type="OrthoDB" id="39123at2157"/>
<reference evidence="3" key="1">
    <citation type="submission" date="2016-04" db="EMBL/GenBank/DDBJ databases">
        <authorList>
            <person name="Shah S.A."/>
            <person name="Garrett R.A."/>
        </authorList>
    </citation>
    <scope>NUCLEOTIDE SEQUENCE [LARGE SCALE GENOMIC DNA]</scope>
    <source>
        <strain evidence="3">ATCC 35091 / DSM 1616 / JCM 8930 / NBRC 15331 / P1</strain>
    </source>
</reference>
<dbReference type="RefSeq" id="WP_009990659.1">
    <property type="nucleotide sequence ID" value="NZ_CP011055.2"/>
</dbReference>
<sequence>MPEVIVIMNKNGDILDFSPRSLDISKFLSKKPNEIYDDGELIRLRIDIANDV</sequence>
<evidence type="ECO:0000313" key="2">
    <source>
        <dbReference type="EMBL" id="SAI83895.1"/>
    </source>
</evidence>
<name>A0A157SXN0_SACSO</name>
<dbReference type="EMBL" id="LT549890">
    <property type="protein sequence ID" value="SAI83895.1"/>
    <property type="molecule type" value="Genomic_DNA"/>
</dbReference>
<gene>
    <name evidence="1" type="ORF">HFC64_13310</name>
    <name evidence="2" type="ORF">SSOP1_0341</name>
</gene>
<evidence type="ECO:0000313" key="3">
    <source>
        <dbReference type="Proteomes" id="UP000076770"/>
    </source>
</evidence>
<dbReference type="Proteomes" id="UP000594632">
    <property type="component" value="Chromosome"/>
</dbReference>
<reference evidence="2" key="2">
    <citation type="submission" date="2016-04" db="EMBL/GenBank/DDBJ databases">
        <authorList>
            <person name="Evans L.H."/>
            <person name="Alamgir A."/>
            <person name="Owens N."/>
            <person name="Weber N.D."/>
            <person name="Virtaneva K."/>
            <person name="Barbian K."/>
            <person name="Babar A."/>
            <person name="Rosenke K."/>
        </authorList>
    </citation>
    <scope>NUCLEOTIDE SEQUENCE</scope>
    <source>
        <strain evidence="2">P1</strain>
    </source>
</reference>
<organism evidence="2 3">
    <name type="scientific">Saccharolobus solfataricus</name>
    <name type="common">Sulfolobus solfataricus</name>
    <dbReference type="NCBI Taxonomy" id="2287"/>
    <lineage>
        <taxon>Archaea</taxon>
        <taxon>Thermoproteota</taxon>
        <taxon>Thermoprotei</taxon>
        <taxon>Sulfolobales</taxon>
        <taxon>Sulfolobaceae</taxon>
        <taxon>Saccharolobus</taxon>
    </lineage>
</organism>
<accession>A0A157SXN0</accession>
<evidence type="ECO:0000313" key="1">
    <source>
        <dbReference type="EMBL" id="QPG50656.1"/>
    </source>
</evidence>
<reference evidence="1 4" key="3">
    <citation type="journal article" date="2020" name="Nat. Commun.">
        <title>The structures of two archaeal type IV pili illuminate evolutionary relationships.</title>
        <authorList>
            <person name="Wang F."/>
            <person name="Baquero D.P."/>
            <person name="Su Z."/>
            <person name="Beltran L.C."/>
            <person name="Prangishvili D."/>
            <person name="Krupovic M."/>
            <person name="Egelman E.H."/>
        </authorList>
    </citation>
    <scope>NUCLEOTIDE SEQUENCE [LARGE SCALE GENOMIC DNA]</scope>
    <source>
        <strain evidence="1 4">POZ149</strain>
    </source>
</reference>
<dbReference type="GeneID" id="44089100"/>
<dbReference type="PATRIC" id="fig|2287.9.peg.349"/>
<proteinExistence type="predicted"/>
<dbReference type="Proteomes" id="UP000076770">
    <property type="component" value="Chromosome i"/>
</dbReference>
<evidence type="ECO:0000313" key="4">
    <source>
        <dbReference type="Proteomes" id="UP000594632"/>
    </source>
</evidence>
<dbReference type="EMBL" id="CP050869">
    <property type="protein sequence ID" value="QPG50656.1"/>
    <property type="molecule type" value="Genomic_DNA"/>
</dbReference>
<dbReference type="AlphaFoldDB" id="A0A157SXN0"/>
<protein>
    <submittedName>
        <fullName evidence="2">Uncharacterized protein</fullName>
    </submittedName>
</protein>